<evidence type="ECO:0000313" key="3">
    <source>
        <dbReference type="EMBL" id="GAU48013.1"/>
    </source>
</evidence>
<dbReference type="GO" id="GO:0000723">
    <property type="term" value="P:telomere maintenance"/>
    <property type="evidence" value="ECO:0007669"/>
    <property type="project" value="InterPro"/>
</dbReference>
<dbReference type="InterPro" id="IPR027417">
    <property type="entry name" value="P-loop_NTPase"/>
</dbReference>
<dbReference type="OrthoDB" id="1918649at2759"/>
<dbReference type="GO" id="GO:0005524">
    <property type="term" value="F:ATP binding"/>
    <property type="evidence" value="ECO:0007669"/>
    <property type="project" value="UniProtKB-KW"/>
</dbReference>
<evidence type="ECO:0000256" key="1">
    <source>
        <dbReference type="RuleBase" id="RU363044"/>
    </source>
</evidence>
<dbReference type="Proteomes" id="UP000242715">
    <property type="component" value="Unassembled WGS sequence"/>
</dbReference>
<keyword evidence="1" id="KW-0233">DNA recombination</keyword>
<dbReference type="PANTHER" id="PTHR10492:SF74">
    <property type="entry name" value="ATP-DEPENDENT DNA HELICASE"/>
    <property type="match status" value="1"/>
</dbReference>
<dbReference type="AlphaFoldDB" id="A0A2Z6P0L4"/>
<proteinExistence type="inferred from homology"/>
<protein>
    <recommendedName>
        <fullName evidence="1">ATP-dependent DNA helicase</fullName>
        <ecNumber evidence="1">5.6.2.3</ecNumber>
    </recommendedName>
</protein>
<evidence type="ECO:0000313" key="4">
    <source>
        <dbReference type="Proteomes" id="UP000242715"/>
    </source>
</evidence>
<dbReference type="GO" id="GO:0006281">
    <property type="term" value="P:DNA repair"/>
    <property type="evidence" value="ECO:0007669"/>
    <property type="project" value="UniProtKB-KW"/>
</dbReference>
<dbReference type="Pfam" id="PF05970">
    <property type="entry name" value="PIF1"/>
    <property type="match status" value="1"/>
</dbReference>
<comment type="catalytic activity">
    <reaction evidence="1">
        <text>ATP + H2O = ADP + phosphate + H(+)</text>
        <dbReference type="Rhea" id="RHEA:13065"/>
        <dbReference type="ChEBI" id="CHEBI:15377"/>
        <dbReference type="ChEBI" id="CHEBI:15378"/>
        <dbReference type="ChEBI" id="CHEBI:30616"/>
        <dbReference type="ChEBI" id="CHEBI:43474"/>
        <dbReference type="ChEBI" id="CHEBI:456216"/>
        <dbReference type="EC" id="5.6.2.3"/>
    </reaction>
</comment>
<accession>A0A2Z6P0L4</accession>
<keyword evidence="1" id="KW-0347">Helicase</keyword>
<dbReference type="SUPFAM" id="SSF52540">
    <property type="entry name" value="P-loop containing nucleoside triphosphate hydrolases"/>
    <property type="match status" value="2"/>
</dbReference>
<comment type="similarity">
    <text evidence="1">Belongs to the helicase family.</text>
</comment>
<dbReference type="GO" id="GO:0006310">
    <property type="term" value="P:DNA recombination"/>
    <property type="evidence" value="ECO:0007669"/>
    <property type="project" value="UniProtKB-KW"/>
</dbReference>
<feature type="domain" description="DNA helicase Pif1-like DEAD-box helicase" evidence="2">
    <location>
        <begin position="173"/>
        <end position="285"/>
    </location>
</feature>
<keyword evidence="1" id="KW-0227">DNA damage</keyword>
<dbReference type="GO" id="GO:0043139">
    <property type="term" value="F:5'-3' DNA helicase activity"/>
    <property type="evidence" value="ECO:0007669"/>
    <property type="project" value="UniProtKB-EC"/>
</dbReference>
<reference evidence="4" key="1">
    <citation type="journal article" date="2017" name="Front. Plant Sci.">
        <title>Climate Clever Clovers: New Paradigm to Reduce the Environmental Footprint of Ruminants by Breeding Low Methanogenic Forages Utilizing Haplotype Variation.</title>
        <authorList>
            <person name="Kaur P."/>
            <person name="Appels R."/>
            <person name="Bayer P.E."/>
            <person name="Keeble-Gagnere G."/>
            <person name="Wang J."/>
            <person name="Hirakawa H."/>
            <person name="Shirasawa K."/>
            <person name="Vercoe P."/>
            <person name="Stefanova K."/>
            <person name="Durmic Z."/>
            <person name="Nichols P."/>
            <person name="Revell C."/>
            <person name="Isobe S.N."/>
            <person name="Edwards D."/>
            <person name="Erskine W."/>
        </authorList>
    </citation>
    <scope>NUCLEOTIDE SEQUENCE [LARGE SCALE GENOMIC DNA]</scope>
    <source>
        <strain evidence="4">cv. Daliak</strain>
    </source>
</reference>
<keyword evidence="1" id="KW-0234">DNA repair</keyword>
<evidence type="ECO:0000259" key="2">
    <source>
        <dbReference type="Pfam" id="PF05970"/>
    </source>
</evidence>
<dbReference type="PANTHER" id="PTHR10492">
    <property type="match status" value="1"/>
</dbReference>
<sequence>MSNSMSDPLNLWEKLWEILADGILFQKRRVLNDPDLVISPEDLKQLCLLDIDNFLRENGKSLDDYKFMPELHMSNSGRFNNILIENEFKYDCIEMNRLFREHICNLNSEQLDAYQKIIDAIDNGIGSMFFVHGYGGTGKTYLWKTVSYKLRSEGKIVLNVSSSGIASILLPGAPMIHKFAFKAFERTLQDIMGEVDVRNADLLFGGKTVVFGGDFRQILPVVPKGSRADIVNATINSSYLWNKCKVLKLSRNMRLQYSFDNAENENIALFAKWILKIGDGKIGDIDDGEAIVDILPDILVQNVSNPIRDIVDAIYPDLFKNMFVPNFFEDRAILAPTLEVVDQVNDYILSLIPGDTKEYLSCDSITKCDDDSTVDHRWITTAFLNEIKCSGLLNHKLILKIGVPIYWMPIVSGPNVGDIVYIPRMRLLPSDAIVPINFQRLKTRSGLKILITDSDEKPKSSNVNVVYPEVFKLQSLNLIIQAPVYRFNFIILTQASFNIQIQGSVTQ</sequence>
<name>A0A2Z6P0L4_TRISU</name>
<dbReference type="Gene3D" id="3.40.50.300">
    <property type="entry name" value="P-loop containing nucleotide triphosphate hydrolases"/>
    <property type="match status" value="1"/>
</dbReference>
<keyword evidence="4" id="KW-1185">Reference proteome</keyword>
<gene>
    <name evidence="3" type="ORF">TSUD_188840</name>
</gene>
<keyword evidence="1" id="KW-0547">Nucleotide-binding</keyword>
<comment type="cofactor">
    <cofactor evidence="1">
        <name>Mg(2+)</name>
        <dbReference type="ChEBI" id="CHEBI:18420"/>
    </cofactor>
</comment>
<dbReference type="EMBL" id="DF974371">
    <property type="protein sequence ID" value="GAU48013.1"/>
    <property type="molecule type" value="Genomic_DNA"/>
</dbReference>
<keyword evidence="1" id="KW-0067">ATP-binding</keyword>
<dbReference type="GO" id="GO:0016887">
    <property type="term" value="F:ATP hydrolysis activity"/>
    <property type="evidence" value="ECO:0007669"/>
    <property type="project" value="RHEA"/>
</dbReference>
<organism evidence="3 4">
    <name type="scientific">Trifolium subterraneum</name>
    <name type="common">Subterranean clover</name>
    <dbReference type="NCBI Taxonomy" id="3900"/>
    <lineage>
        <taxon>Eukaryota</taxon>
        <taxon>Viridiplantae</taxon>
        <taxon>Streptophyta</taxon>
        <taxon>Embryophyta</taxon>
        <taxon>Tracheophyta</taxon>
        <taxon>Spermatophyta</taxon>
        <taxon>Magnoliopsida</taxon>
        <taxon>eudicotyledons</taxon>
        <taxon>Gunneridae</taxon>
        <taxon>Pentapetalae</taxon>
        <taxon>rosids</taxon>
        <taxon>fabids</taxon>
        <taxon>Fabales</taxon>
        <taxon>Fabaceae</taxon>
        <taxon>Papilionoideae</taxon>
        <taxon>50 kb inversion clade</taxon>
        <taxon>NPAAA clade</taxon>
        <taxon>Hologalegina</taxon>
        <taxon>IRL clade</taxon>
        <taxon>Trifolieae</taxon>
        <taxon>Trifolium</taxon>
    </lineage>
</organism>
<dbReference type="EC" id="5.6.2.3" evidence="1"/>
<dbReference type="InterPro" id="IPR010285">
    <property type="entry name" value="DNA_helicase_pif1-like_DEAD"/>
</dbReference>
<keyword evidence="1" id="KW-0378">Hydrolase</keyword>